<dbReference type="EMBL" id="CAICTM010001335">
    <property type="protein sequence ID" value="CAB9522757.1"/>
    <property type="molecule type" value="Genomic_DNA"/>
</dbReference>
<gene>
    <name evidence="2" type="ORF">SEMRO_1337_G264130.1</name>
</gene>
<protein>
    <submittedName>
        <fullName evidence="2">Uncharacterized protein</fullName>
    </submittedName>
</protein>
<name>A0A9N8EJD3_9STRA</name>
<feature type="signal peptide" evidence="1">
    <location>
        <begin position="1"/>
        <end position="31"/>
    </location>
</feature>
<evidence type="ECO:0000256" key="1">
    <source>
        <dbReference type="SAM" id="SignalP"/>
    </source>
</evidence>
<feature type="chain" id="PRO_5040462605" evidence="1">
    <location>
        <begin position="32"/>
        <end position="275"/>
    </location>
</feature>
<accession>A0A9N8EJD3</accession>
<comment type="caution">
    <text evidence="2">The sequence shown here is derived from an EMBL/GenBank/DDBJ whole genome shotgun (WGS) entry which is preliminary data.</text>
</comment>
<proteinExistence type="predicted"/>
<dbReference type="Proteomes" id="UP001153069">
    <property type="component" value="Unassembled WGS sequence"/>
</dbReference>
<evidence type="ECO:0000313" key="2">
    <source>
        <dbReference type="EMBL" id="CAB9522757.1"/>
    </source>
</evidence>
<organism evidence="2 3">
    <name type="scientific">Seminavis robusta</name>
    <dbReference type="NCBI Taxonomy" id="568900"/>
    <lineage>
        <taxon>Eukaryota</taxon>
        <taxon>Sar</taxon>
        <taxon>Stramenopiles</taxon>
        <taxon>Ochrophyta</taxon>
        <taxon>Bacillariophyta</taxon>
        <taxon>Bacillariophyceae</taxon>
        <taxon>Bacillariophycidae</taxon>
        <taxon>Naviculales</taxon>
        <taxon>Naviculaceae</taxon>
        <taxon>Seminavis</taxon>
    </lineage>
</organism>
<dbReference type="AlphaFoldDB" id="A0A9N8EJD3"/>
<reference evidence="2" key="1">
    <citation type="submission" date="2020-06" db="EMBL/GenBank/DDBJ databases">
        <authorList>
            <consortium name="Plant Systems Biology data submission"/>
        </authorList>
    </citation>
    <scope>NUCLEOTIDE SEQUENCE</scope>
    <source>
        <strain evidence="2">D6</strain>
    </source>
</reference>
<keyword evidence="1" id="KW-0732">Signal</keyword>
<sequence length="275" mass="30294">MALHHHQRRIQKDVAVILISVLLFHVRSSTGFVNPSAAVFLHSPTSLENDTNMRTMSLKSTKSKLSLENHSMESSRRNVLASVSACIVLTLTMPKHVVAAMTELKPESNEEFQFQVTTTLPNGLKTEALGPQSTLVITVKPAVTYTSQVPKNVADAALSETGHWVPIVLKYQQACGSKELASQQEMGMITTTLTPDHVTPQAGTNLEWWKNLPLIVTATLEGDDEIPDLVGCRIIPNMGGIVPNQRVTMPLQRRGLCSEMMDRSKQYGFFREASS</sequence>
<evidence type="ECO:0000313" key="3">
    <source>
        <dbReference type="Proteomes" id="UP001153069"/>
    </source>
</evidence>
<keyword evidence="3" id="KW-1185">Reference proteome</keyword>